<dbReference type="Pfam" id="PF14883">
    <property type="entry name" value="GHL13"/>
    <property type="match status" value="1"/>
</dbReference>
<evidence type="ECO:0000313" key="5">
    <source>
        <dbReference type="EMBL" id="XAG41940.1"/>
    </source>
</evidence>
<dbReference type="Gene3D" id="3.20.20.370">
    <property type="entry name" value="Glycoside hydrolase/deacetylase"/>
    <property type="match status" value="1"/>
</dbReference>
<name>A0AAU6T9P8_9GAMM</name>
<sequence length="667" mass="75672">MRRKLAHLILIFCWLVSPFAGAARQPDDYVVLCYHDIVDLKLTPNLKLYPQTIRRDTLIRHFNWIRLHGYQPVSFQQVLDARAGKVPLPDKAILLSFDDGYESFYRLVYPLLKLYRYPAVLALVGSWLEVADDQMVSYGNDKLPRSYFVNWPQIREMQASGLVEIASHSFASHYGLPANPQGNVQPAVTTAGWSQAGYESMAAYQARVKADFDASARQLKRQTGQAPRIMVWPYGAFNETTLALAREAGMPFAFTLTEGINRLDESGNTVRRYLLDEDTSLETLDEILGGNTWESPVERLVHVDLDYVYDPDPRQMNKNIDMLLDRIKGYGITTVYLQAYADDNGDGVAEALYFPNRHMPVKADLFNRVAWQLKTRAGVKVYAWMPVMAYDMGPNHAYVTDSRTGKPARGQYLRLSPWDPASRRILLDIYEDLGFYTKFDGLLFHDDAFLSDYEGPFPLERTPEALQAQGERKTDLLIDFTMELRDAAARYRQGGADGLKTARNIYATLVTEPESQQWFAQSMAAFAKAYDYTAVMAMPYMEQAKNPDEWLARLAEDSLAQVPAERLVFELQSRNWRTEQPIPDAELARWMQIIQSKGVNNFGYYPDDFHNNQPDPAVLRPVFSVQTRPRPMLLPQVSASAKGGADASIESAGQPAVSGNRREVKDE</sequence>
<dbReference type="AlphaFoldDB" id="A0AAU6T9P8"/>
<dbReference type="GO" id="GO:0005975">
    <property type="term" value="P:carbohydrate metabolic process"/>
    <property type="evidence" value="ECO:0007669"/>
    <property type="project" value="InterPro"/>
</dbReference>
<protein>
    <submittedName>
        <fullName evidence="5">Poly-beta-1,6-N-acetyl-D-glucosamine N-deacetylase PgaB</fullName>
    </submittedName>
</protein>
<dbReference type="GO" id="GO:0016810">
    <property type="term" value="F:hydrolase activity, acting on carbon-nitrogen (but not peptide) bonds"/>
    <property type="evidence" value="ECO:0007669"/>
    <property type="project" value="InterPro"/>
</dbReference>
<dbReference type="EMBL" id="CP095328">
    <property type="protein sequence ID" value="XAG41940.1"/>
    <property type="molecule type" value="Genomic_DNA"/>
</dbReference>
<dbReference type="PANTHER" id="PTHR34216">
    <property type="match status" value="1"/>
</dbReference>
<dbReference type="Pfam" id="PF01522">
    <property type="entry name" value="Polysacc_deac_1"/>
    <property type="match status" value="1"/>
</dbReference>
<feature type="chain" id="PRO_5043616098" evidence="3">
    <location>
        <begin position="23"/>
        <end position="667"/>
    </location>
</feature>
<gene>
    <name evidence="5" type="primary">pgaB</name>
    <name evidence="5" type="ORF">MRK42_02630</name>
</gene>
<evidence type="ECO:0000256" key="1">
    <source>
        <dbReference type="ARBA" id="ARBA00022729"/>
    </source>
</evidence>
<proteinExistence type="predicted"/>
<dbReference type="InterPro" id="IPR051398">
    <property type="entry name" value="Polysacch_Deacetylase"/>
</dbReference>
<organism evidence="5">
    <name type="scientific">Aeromonas sp. 19NY04SH05-1</name>
    <dbReference type="NCBI Taxonomy" id="2920537"/>
    <lineage>
        <taxon>Bacteria</taxon>
        <taxon>Pseudomonadati</taxon>
        <taxon>Pseudomonadota</taxon>
        <taxon>Gammaproteobacteria</taxon>
        <taxon>Aeromonadales</taxon>
        <taxon>Aeromonadaceae</taxon>
        <taxon>Aeromonas</taxon>
    </lineage>
</organism>
<dbReference type="Gene3D" id="3.20.20.80">
    <property type="entry name" value="Glycosidases"/>
    <property type="match status" value="1"/>
</dbReference>
<accession>A0AAU6T9P8</accession>
<dbReference type="SUPFAM" id="SSF88713">
    <property type="entry name" value="Glycoside hydrolase/deacetylase"/>
    <property type="match status" value="1"/>
</dbReference>
<feature type="region of interest" description="Disordered" evidence="2">
    <location>
        <begin position="637"/>
        <end position="667"/>
    </location>
</feature>
<evidence type="ECO:0000259" key="4">
    <source>
        <dbReference type="PROSITE" id="PS51677"/>
    </source>
</evidence>
<dbReference type="InterPro" id="IPR032772">
    <property type="entry name" value="PGA_deacetylase_PgaB_C"/>
</dbReference>
<evidence type="ECO:0000256" key="2">
    <source>
        <dbReference type="SAM" id="MobiDB-lite"/>
    </source>
</evidence>
<dbReference type="InterPro" id="IPR011330">
    <property type="entry name" value="Glyco_hydro/deAcase_b/a-brl"/>
</dbReference>
<feature type="domain" description="NodB homology" evidence="4">
    <location>
        <begin position="91"/>
        <end position="335"/>
    </location>
</feature>
<dbReference type="PANTHER" id="PTHR34216:SF7">
    <property type="entry name" value="POLY-BETA-1,6-N-ACETYL-D-GLUCOSAMINE N-DEACETYLASE"/>
    <property type="match status" value="1"/>
</dbReference>
<dbReference type="InterPro" id="IPR023854">
    <property type="entry name" value="PGA_deacetylase_PgaB"/>
</dbReference>
<dbReference type="NCBIfam" id="TIGR03938">
    <property type="entry name" value="deacetyl_PgaB"/>
    <property type="match status" value="1"/>
</dbReference>
<keyword evidence="1 3" id="KW-0732">Signal</keyword>
<evidence type="ECO:0000256" key="3">
    <source>
        <dbReference type="SAM" id="SignalP"/>
    </source>
</evidence>
<dbReference type="PROSITE" id="PS51677">
    <property type="entry name" value="NODB"/>
    <property type="match status" value="1"/>
</dbReference>
<reference evidence="5" key="1">
    <citation type="submission" date="2022-03" db="EMBL/GenBank/DDBJ databases">
        <title>Sea Food Isolates.</title>
        <authorList>
            <person name="Li C."/>
        </authorList>
    </citation>
    <scope>NUCLEOTIDE SEQUENCE</scope>
    <source>
        <strain evidence="5">19NY04SH05-1</strain>
    </source>
</reference>
<dbReference type="GO" id="GO:0043708">
    <property type="term" value="P:cell adhesion involved in biofilm formation"/>
    <property type="evidence" value="ECO:0007669"/>
    <property type="project" value="InterPro"/>
</dbReference>
<dbReference type="InterPro" id="IPR002509">
    <property type="entry name" value="NODB_dom"/>
</dbReference>
<feature type="signal peptide" evidence="3">
    <location>
        <begin position="1"/>
        <end position="22"/>
    </location>
</feature>
<dbReference type="RefSeq" id="WP_338611727.1">
    <property type="nucleotide sequence ID" value="NZ_CP095328.1"/>
</dbReference>